<dbReference type="KEGG" id="pbl:PAAG_07630"/>
<accession>C1HAH6</accession>
<dbReference type="AlphaFoldDB" id="C1HAH6"/>
<dbReference type="OMA" id="ERRYGWI"/>
<evidence type="ECO:0000313" key="2">
    <source>
        <dbReference type="EMBL" id="EEH37349.1"/>
    </source>
</evidence>
<dbReference type="GeneID" id="9093510"/>
<name>C1HAH6_PARBA</name>
<sequence>MSPGGETEDAFVSQAGGINPANKAATSGSSMNHGARHGFKSRLLQKFQSYLAKRIGRGRKEMGYQLHLSTAELSSPAVQFKTMSHKVKNFMGFTTLNTAIVAIESVRHGNTLATDEMPEEYSHFKQDLPMEGHEDFDAQNPTTDSILNETVIRPLRMNPVTSEEELKELDVTDEYSNTSHIDEPLERSESPPMYIMSTVATVDEDEERGSSRGSTIYSRKEADDRSSTTSVSISSLPLFTPLGLSVAWRGLGLSLDVESLVPRSPYRMGRERRYGWIEGQPFHV</sequence>
<dbReference type="Proteomes" id="UP000002059">
    <property type="component" value="Partially assembled WGS sequence"/>
</dbReference>
<dbReference type="HOGENOM" id="CLU_980390_0_0_1"/>
<proteinExistence type="predicted"/>
<dbReference type="VEuPathDB" id="FungiDB:PAAG_07630"/>
<gene>
    <name evidence="2" type="ORF">PAAG_07630</name>
</gene>
<dbReference type="RefSeq" id="XP_002790331.1">
    <property type="nucleotide sequence ID" value="XM_002790285.1"/>
</dbReference>
<organism evidence="2 3">
    <name type="scientific">Paracoccidioides lutzii (strain ATCC MYA-826 / Pb01)</name>
    <name type="common">Paracoccidioides brasiliensis</name>
    <dbReference type="NCBI Taxonomy" id="502779"/>
    <lineage>
        <taxon>Eukaryota</taxon>
        <taxon>Fungi</taxon>
        <taxon>Dikarya</taxon>
        <taxon>Ascomycota</taxon>
        <taxon>Pezizomycotina</taxon>
        <taxon>Eurotiomycetes</taxon>
        <taxon>Eurotiomycetidae</taxon>
        <taxon>Onygenales</taxon>
        <taxon>Ajellomycetaceae</taxon>
        <taxon>Paracoccidioides</taxon>
    </lineage>
</organism>
<evidence type="ECO:0000313" key="3">
    <source>
        <dbReference type="Proteomes" id="UP000002059"/>
    </source>
</evidence>
<dbReference type="OrthoDB" id="4186680at2759"/>
<feature type="region of interest" description="Disordered" evidence="1">
    <location>
        <begin position="203"/>
        <end position="232"/>
    </location>
</feature>
<evidence type="ECO:0000256" key="1">
    <source>
        <dbReference type="SAM" id="MobiDB-lite"/>
    </source>
</evidence>
<reference evidence="2 3" key="1">
    <citation type="journal article" date="2011" name="PLoS Genet.">
        <title>Comparative genomic analysis of human fungal pathogens causing paracoccidioidomycosis.</title>
        <authorList>
            <person name="Desjardins C.A."/>
            <person name="Champion M.D."/>
            <person name="Holder J.W."/>
            <person name="Muszewska A."/>
            <person name="Goldberg J."/>
            <person name="Bailao A.M."/>
            <person name="Brigido M.M."/>
            <person name="Ferreira M.E."/>
            <person name="Garcia A.M."/>
            <person name="Grynberg M."/>
            <person name="Gujja S."/>
            <person name="Heiman D.I."/>
            <person name="Henn M.R."/>
            <person name="Kodira C.D."/>
            <person name="Leon-Narvaez H."/>
            <person name="Longo L.V."/>
            <person name="Ma L.J."/>
            <person name="Malavazi I."/>
            <person name="Matsuo A.L."/>
            <person name="Morais F.V."/>
            <person name="Pereira M."/>
            <person name="Rodriguez-Brito S."/>
            <person name="Sakthikumar S."/>
            <person name="Salem-Izacc S.M."/>
            <person name="Sykes S.M."/>
            <person name="Teixeira M.M."/>
            <person name="Vallejo M.C."/>
            <person name="Walter M.E."/>
            <person name="Yandava C."/>
            <person name="Young S."/>
            <person name="Zeng Q."/>
            <person name="Zucker J."/>
            <person name="Felipe M.S."/>
            <person name="Goldman G.H."/>
            <person name="Haas B.J."/>
            <person name="McEwen J.G."/>
            <person name="Nino-Vega G."/>
            <person name="Puccia R."/>
            <person name="San-Blas G."/>
            <person name="Soares C.M."/>
            <person name="Birren B.W."/>
            <person name="Cuomo C.A."/>
        </authorList>
    </citation>
    <scope>NUCLEOTIDE SEQUENCE [LARGE SCALE GENOMIC DNA]</scope>
    <source>
        <strain evidence="3">ATCC MYA-826 / Pb01</strain>
    </source>
</reference>
<keyword evidence="3" id="KW-1185">Reference proteome</keyword>
<dbReference type="eggNOG" id="ENOG502T5HJ">
    <property type="taxonomic scope" value="Eukaryota"/>
</dbReference>
<dbReference type="EMBL" id="KN294017">
    <property type="protein sequence ID" value="EEH37349.1"/>
    <property type="molecule type" value="Genomic_DNA"/>
</dbReference>
<protein>
    <submittedName>
        <fullName evidence="2">Uncharacterized protein</fullName>
    </submittedName>
</protein>